<evidence type="ECO:0000313" key="4">
    <source>
        <dbReference type="EMBL" id="KIY47575.1"/>
    </source>
</evidence>
<organism evidence="4 5">
    <name type="scientific">Fistulina hepatica ATCC 64428</name>
    <dbReference type="NCBI Taxonomy" id="1128425"/>
    <lineage>
        <taxon>Eukaryota</taxon>
        <taxon>Fungi</taxon>
        <taxon>Dikarya</taxon>
        <taxon>Basidiomycota</taxon>
        <taxon>Agaricomycotina</taxon>
        <taxon>Agaricomycetes</taxon>
        <taxon>Agaricomycetidae</taxon>
        <taxon>Agaricales</taxon>
        <taxon>Fistulinaceae</taxon>
        <taxon>Fistulina</taxon>
    </lineage>
</organism>
<proteinExistence type="predicted"/>
<evidence type="ECO:0000256" key="2">
    <source>
        <dbReference type="ARBA" id="ARBA00022723"/>
    </source>
</evidence>
<sequence>MDTYVLLMLLQEQVEADFEADMLEDNLLATSAFVIAGAELSRDAQAERRAQTRTYLTRAELLPNPRESSPWQSLFASRNDRAFITTMGLDVDTFHHVLGNGFSLKWDTCRIPRSDTDHTRGIAEPRPSRRSLDAAGGLGLILHYYNSTMSDTSLCQIFALTPTTVSRYIDFAMGVLLETLRSLPAAAVRWPTGADAFQELNDYVIAKYPRLTGAFRTMDGLNVPVQESADEIIENQTYNGWLHAHFVSLVIAFATTGEIIGSRFNAPGSWHDSRIARPIYEKLEKYTPEGYYLVTDTAFPRGTDRIKGKIRAPMKVNAKNLPDKNSAQYHKLVAEDRELVGFRQSAEWGMRAIQGSFGRLRIPLPIQNAHRRSSMLESCLRLHQVRVRKVGINQVHTVYVKYWTEDLEQRRIFNEFKSIVFGEQIRADRVSKFHLEARYE</sequence>
<dbReference type="EMBL" id="KN881931">
    <property type="protein sequence ID" value="KIY47575.1"/>
    <property type="molecule type" value="Genomic_DNA"/>
</dbReference>
<protein>
    <recommendedName>
        <fullName evidence="3">DDE Tnp4 domain-containing protein</fullName>
    </recommendedName>
</protein>
<accession>A0A0D7AA60</accession>
<dbReference type="PANTHER" id="PTHR48471">
    <property type="entry name" value="DDE TNP4 DOMAIN-CONTAINING PROTEIN"/>
    <property type="match status" value="1"/>
</dbReference>
<dbReference type="OrthoDB" id="78198at2759"/>
<dbReference type="AlphaFoldDB" id="A0A0D7AA60"/>
<comment type="cofactor">
    <cofactor evidence="1">
        <name>a divalent metal cation</name>
        <dbReference type="ChEBI" id="CHEBI:60240"/>
    </cofactor>
</comment>
<dbReference type="Proteomes" id="UP000054144">
    <property type="component" value="Unassembled WGS sequence"/>
</dbReference>
<evidence type="ECO:0000259" key="3">
    <source>
        <dbReference type="Pfam" id="PF13359"/>
    </source>
</evidence>
<evidence type="ECO:0000313" key="5">
    <source>
        <dbReference type="Proteomes" id="UP000054144"/>
    </source>
</evidence>
<keyword evidence="2" id="KW-0479">Metal-binding</keyword>
<name>A0A0D7AA60_9AGAR</name>
<evidence type="ECO:0000256" key="1">
    <source>
        <dbReference type="ARBA" id="ARBA00001968"/>
    </source>
</evidence>
<dbReference type="PANTHER" id="PTHR48471:SF1">
    <property type="entry name" value="DDE TNP4 DOMAIN-CONTAINING PROTEIN"/>
    <property type="match status" value="1"/>
</dbReference>
<dbReference type="InterPro" id="IPR027806">
    <property type="entry name" value="HARBI1_dom"/>
</dbReference>
<gene>
    <name evidence="4" type="ORF">FISHEDRAFT_45080</name>
</gene>
<dbReference type="Pfam" id="PF13359">
    <property type="entry name" value="DDE_Tnp_4"/>
    <property type="match status" value="1"/>
</dbReference>
<keyword evidence="5" id="KW-1185">Reference proteome</keyword>
<feature type="domain" description="DDE Tnp4" evidence="3">
    <location>
        <begin position="218"/>
        <end position="384"/>
    </location>
</feature>
<reference evidence="4 5" key="1">
    <citation type="journal article" date="2015" name="Fungal Genet. Biol.">
        <title>Evolution of novel wood decay mechanisms in Agaricales revealed by the genome sequences of Fistulina hepatica and Cylindrobasidium torrendii.</title>
        <authorList>
            <person name="Floudas D."/>
            <person name="Held B.W."/>
            <person name="Riley R."/>
            <person name="Nagy L.G."/>
            <person name="Koehler G."/>
            <person name="Ransdell A.S."/>
            <person name="Younus H."/>
            <person name="Chow J."/>
            <person name="Chiniquy J."/>
            <person name="Lipzen A."/>
            <person name="Tritt A."/>
            <person name="Sun H."/>
            <person name="Haridas S."/>
            <person name="LaButti K."/>
            <person name="Ohm R.A."/>
            <person name="Kues U."/>
            <person name="Blanchette R.A."/>
            <person name="Grigoriev I.V."/>
            <person name="Minto R.E."/>
            <person name="Hibbett D.S."/>
        </authorList>
    </citation>
    <scope>NUCLEOTIDE SEQUENCE [LARGE SCALE GENOMIC DNA]</scope>
    <source>
        <strain evidence="4 5">ATCC 64428</strain>
    </source>
</reference>
<dbReference type="GO" id="GO:0046872">
    <property type="term" value="F:metal ion binding"/>
    <property type="evidence" value="ECO:0007669"/>
    <property type="project" value="UniProtKB-KW"/>
</dbReference>